<organism evidence="3 4">
    <name type="scientific">Iris pallida</name>
    <name type="common">Sweet iris</name>
    <dbReference type="NCBI Taxonomy" id="29817"/>
    <lineage>
        <taxon>Eukaryota</taxon>
        <taxon>Viridiplantae</taxon>
        <taxon>Streptophyta</taxon>
        <taxon>Embryophyta</taxon>
        <taxon>Tracheophyta</taxon>
        <taxon>Spermatophyta</taxon>
        <taxon>Magnoliopsida</taxon>
        <taxon>Liliopsida</taxon>
        <taxon>Asparagales</taxon>
        <taxon>Iridaceae</taxon>
        <taxon>Iridoideae</taxon>
        <taxon>Irideae</taxon>
        <taxon>Iris</taxon>
    </lineage>
</organism>
<evidence type="ECO:0000313" key="4">
    <source>
        <dbReference type="Proteomes" id="UP001140949"/>
    </source>
</evidence>
<comment type="caution">
    <text evidence="3">The sequence shown here is derived from an EMBL/GenBank/DDBJ whole genome shotgun (WGS) entry which is preliminary data.</text>
</comment>
<feature type="region of interest" description="Disordered" evidence="2">
    <location>
        <begin position="834"/>
        <end position="880"/>
    </location>
</feature>
<reference evidence="3" key="1">
    <citation type="journal article" date="2023" name="GigaByte">
        <title>Genome assembly of the bearded iris, Iris pallida Lam.</title>
        <authorList>
            <person name="Bruccoleri R.E."/>
            <person name="Oakeley E.J."/>
            <person name="Faust A.M.E."/>
            <person name="Altorfer M."/>
            <person name="Dessus-Babus S."/>
            <person name="Burckhardt D."/>
            <person name="Oertli M."/>
            <person name="Naumann U."/>
            <person name="Petersen F."/>
            <person name="Wong J."/>
        </authorList>
    </citation>
    <scope>NUCLEOTIDE SEQUENCE</scope>
    <source>
        <strain evidence="3">GSM-AAB239-AS_SAM_17_03QT</strain>
    </source>
</reference>
<feature type="region of interest" description="Disordered" evidence="2">
    <location>
        <begin position="634"/>
        <end position="679"/>
    </location>
</feature>
<evidence type="ECO:0008006" key="5">
    <source>
        <dbReference type="Google" id="ProtNLM"/>
    </source>
</evidence>
<feature type="compositionally biased region" description="Basic and acidic residues" evidence="2">
    <location>
        <begin position="361"/>
        <end position="382"/>
    </location>
</feature>
<comment type="similarity">
    <text evidence="1">Belongs to the IST1 family.</text>
</comment>
<evidence type="ECO:0000313" key="3">
    <source>
        <dbReference type="EMBL" id="KAJ6793116.1"/>
    </source>
</evidence>
<dbReference type="GO" id="GO:0015031">
    <property type="term" value="P:protein transport"/>
    <property type="evidence" value="ECO:0007669"/>
    <property type="project" value="InterPro"/>
</dbReference>
<dbReference type="Pfam" id="PF03398">
    <property type="entry name" value="Ist1"/>
    <property type="match status" value="1"/>
</dbReference>
<dbReference type="InterPro" id="IPR005061">
    <property type="entry name" value="Ist1"/>
</dbReference>
<feature type="compositionally biased region" description="Basic and acidic residues" evidence="2">
    <location>
        <begin position="390"/>
        <end position="404"/>
    </location>
</feature>
<dbReference type="PANTHER" id="PTHR12161">
    <property type="entry name" value="IST1 FAMILY MEMBER"/>
    <property type="match status" value="1"/>
</dbReference>
<feature type="compositionally biased region" description="Basic and acidic residues" evidence="2">
    <location>
        <begin position="328"/>
        <end position="347"/>
    </location>
</feature>
<feature type="compositionally biased region" description="Basic and acidic residues" evidence="2">
    <location>
        <begin position="291"/>
        <end position="313"/>
    </location>
</feature>
<dbReference type="InterPro" id="IPR042277">
    <property type="entry name" value="IST1-like"/>
</dbReference>
<dbReference type="FunFam" id="1.20.1260.60:FF:000002">
    <property type="entry name" value="Vacuolar protein sorting-associated protein IST1"/>
    <property type="match status" value="1"/>
</dbReference>
<keyword evidence="4" id="KW-1185">Reference proteome</keyword>
<proteinExistence type="inferred from homology"/>
<dbReference type="Proteomes" id="UP001140949">
    <property type="component" value="Unassembled WGS sequence"/>
</dbReference>
<feature type="compositionally biased region" description="Basic and acidic residues" evidence="2">
    <location>
        <begin position="442"/>
        <end position="456"/>
    </location>
</feature>
<evidence type="ECO:0000256" key="1">
    <source>
        <dbReference type="ARBA" id="ARBA00005536"/>
    </source>
</evidence>
<dbReference type="AlphaFoldDB" id="A0AAX6DN01"/>
<dbReference type="EMBL" id="JANAVB010043219">
    <property type="protein sequence ID" value="KAJ6793116.1"/>
    <property type="molecule type" value="Genomic_DNA"/>
</dbReference>
<sequence>MFGSLLGGKFSNKCKHGVKCIRSRIGLIRRKKHAMLNYLRRDVAELLSNGHDTNAFGRIEALIFEINHASCYDMIELYCECILQLLPSLQKQRECPEEAMEAMSTLIFAAARFSDLPELCDLRTVFTERYGSEMESSINGEFVEKVQKKSFSMEKKLQLMQHIAEEFSVPWDSKAFQQKLYNQQRLHAENWRNAAVKGRKEAVINVGGDREAPSKERWEPPPRNHVQEKQVQPEHRDFQCKVRSENNDQHPHAENWRNAATKGRKEAAINADGDREAPSKERWEPPPSNHVQKEQVQPEHRDVQYKIRSENNDQHSLAENWRNAAIKGRKEAAIGDREAPSKERTEPPPRNFLQKEQVQPEPRDPHSKLRSEINDQRSHGESWRNTAIKGRKDDAIFAGGDRELPSNGRWQPPPTPTSLGQKEQVQPEPRDIHVISSTSNGRRHDPAERNRNKVDAAVEGPENLQRGYTDAKVFPPVKPKGSQNGSHKDAHINDPTVGNKSPMAREEPGLIGLENAKALPSIKPKGRRNGTRKDAYLNEGAADCRSPMAREGPGLIGLEKPIVGQVISRDVKAVNMVPPYTKLNGVKNEIHGRDCLAACSELPDAEEKMDLIAQESWRTPKTPNTSDARLINRLPPYTKPNFKIPSTADDDIKTTNAAINGSNPADNDMSGGGERPKPFSVRRKHLKIPVVVENEELVRKEGRREDDLHGEVKVVDRQPRQAVNAEEASMKQQPRQAAAEELGGGGVICDQHASRPRREHRKHGSRSAAAYDHERDEEEQAMDRLLVHFSKKGTSKSRTRTRAPPAELLVGEHQHHHHNGNGRVYPGPTEPVLRRPDRISSLPSEPTTPVPEAGAGKGPARATSMQPPMLRPGEGLVHPRLPDYDELAARFIALKKT</sequence>
<name>A0AAX6DN01_IRIPA</name>
<evidence type="ECO:0000256" key="2">
    <source>
        <dbReference type="SAM" id="MobiDB-lite"/>
    </source>
</evidence>
<gene>
    <name evidence="3" type="ORF">M6B38_111070</name>
</gene>
<feature type="region of interest" description="Disordered" evidence="2">
    <location>
        <begin position="717"/>
        <end position="777"/>
    </location>
</feature>
<feature type="compositionally biased region" description="Polar residues" evidence="2">
    <location>
        <begin position="654"/>
        <end position="665"/>
    </location>
</feature>
<protein>
    <recommendedName>
        <fullName evidence="5">IST1-like protein</fullName>
    </recommendedName>
</protein>
<reference evidence="3" key="2">
    <citation type="submission" date="2023-04" db="EMBL/GenBank/DDBJ databases">
        <authorList>
            <person name="Bruccoleri R.E."/>
            <person name="Oakeley E.J."/>
            <person name="Faust A.-M."/>
            <person name="Dessus-Babus S."/>
            <person name="Altorfer M."/>
            <person name="Burckhardt D."/>
            <person name="Oertli M."/>
            <person name="Naumann U."/>
            <person name="Petersen F."/>
            <person name="Wong J."/>
        </authorList>
    </citation>
    <scope>NUCLEOTIDE SEQUENCE</scope>
    <source>
        <strain evidence="3">GSM-AAB239-AS_SAM_17_03QT</strain>
        <tissue evidence="3">Leaf</tissue>
    </source>
</reference>
<feature type="compositionally biased region" description="Basic and acidic residues" evidence="2">
    <location>
        <begin position="263"/>
        <end position="284"/>
    </location>
</feature>
<feature type="region of interest" description="Disordered" evidence="2">
    <location>
        <begin position="206"/>
        <end position="537"/>
    </location>
</feature>
<dbReference type="PANTHER" id="PTHR12161:SF14">
    <property type="entry name" value="REGULATOR OF VPS4 ACTIVITY IN THE MVB PATHWAY PROTEIN"/>
    <property type="match status" value="1"/>
</dbReference>
<feature type="compositionally biased region" description="Basic residues" evidence="2">
    <location>
        <begin position="754"/>
        <end position="765"/>
    </location>
</feature>
<dbReference type="Gene3D" id="1.20.1260.60">
    <property type="entry name" value="Vacuolar protein sorting-associated protein Ist1"/>
    <property type="match status" value="1"/>
</dbReference>
<accession>A0AAX6DN01</accession>
<feature type="compositionally biased region" description="Basic and acidic residues" evidence="2">
    <location>
        <begin position="206"/>
        <end position="255"/>
    </location>
</feature>